<feature type="compositionally biased region" description="Polar residues" evidence="1">
    <location>
        <begin position="82"/>
        <end position="91"/>
    </location>
</feature>
<feature type="compositionally biased region" description="Basic residues" evidence="1">
    <location>
        <begin position="98"/>
        <end position="112"/>
    </location>
</feature>
<evidence type="ECO:0000256" key="2">
    <source>
        <dbReference type="SAM" id="Phobius"/>
    </source>
</evidence>
<evidence type="ECO:0000256" key="1">
    <source>
        <dbReference type="SAM" id="MobiDB-lite"/>
    </source>
</evidence>
<reference evidence="3" key="2">
    <citation type="submission" date="2020-05" db="UniProtKB">
        <authorList>
            <consortium name="EnsemblMetazoa"/>
        </authorList>
    </citation>
    <scope>IDENTIFICATION</scope>
    <source>
        <strain evidence="3">maculatus3</strain>
    </source>
</reference>
<keyword evidence="2" id="KW-1133">Transmembrane helix</keyword>
<reference evidence="4" key="1">
    <citation type="submission" date="2013-09" db="EMBL/GenBank/DDBJ databases">
        <title>The Genome Sequence of Anopheles maculatus species B.</title>
        <authorList>
            <consortium name="The Broad Institute Genomics Platform"/>
            <person name="Neafsey D.E."/>
            <person name="Besansky N."/>
            <person name="Howell P."/>
            <person name="Walton C."/>
            <person name="Young S.K."/>
            <person name="Zeng Q."/>
            <person name="Gargeya S."/>
            <person name="Fitzgerald M."/>
            <person name="Haas B."/>
            <person name="Abouelleil A."/>
            <person name="Allen A.W."/>
            <person name="Alvarado L."/>
            <person name="Arachchi H.M."/>
            <person name="Berlin A.M."/>
            <person name="Chapman S.B."/>
            <person name="Gainer-Dewar J."/>
            <person name="Goldberg J."/>
            <person name="Griggs A."/>
            <person name="Gujja S."/>
            <person name="Hansen M."/>
            <person name="Howarth C."/>
            <person name="Imamovic A."/>
            <person name="Ireland A."/>
            <person name="Larimer J."/>
            <person name="McCowan C."/>
            <person name="Murphy C."/>
            <person name="Pearson M."/>
            <person name="Poon T.W."/>
            <person name="Priest M."/>
            <person name="Roberts A."/>
            <person name="Saif S."/>
            <person name="Shea T."/>
            <person name="Sisk P."/>
            <person name="Sykes S."/>
            <person name="Wortman J."/>
            <person name="Nusbaum C."/>
            <person name="Birren B."/>
        </authorList>
    </citation>
    <scope>NUCLEOTIDE SEQUENCE [LARGE SCALE GENOMIC DNA]</scope>
    <source>
        <strain evidence="4">maculatus3</strain>
    </source>
</reference>
<dbReference type="AlphaFoldDB" id="A0A182TAG5"/>
<keyword evidence="2" id="KW-0812">Transmembrane</keyword>
<feature type="transmembrane region" description="Helical" evidence="2">
    <location>
        <begin position="9"/>
        <end position="30"/>
    </location>
</feature>
<keyword evidence="4" id="KW-1185">Reference proteome</keyword>
<dbReference type="EnsemblMetazoa" id="AMAM022900-RA">
    <property type="protein sequence ID" value="AMAM022900-PA"/>
    <property type="gene ID" value="AMAM022900"/>
</dbReference>
<name>A0A182TAG5_9DIPT</name>
<evidence type="ECO:0000313" key="4">
    <source>
        <dbReference type="Proteomes" id="UP000075901"/>
    </source>
</evidence>
<dbReference type="VEuPathDB" id="VectorBase:AMAM022900"/>
<sequence length="112" mass="12198">MVRTSAHRYIASAGSPILASGGFSLLVVVVSNEHQTNTSKKREAYLRTGSTGSENPIGSLGKLLEHDSDSGQPCGAHVPTRTPRNSRSATVQKPYRTNGRKARVCHRRSRFH</sequence>
<feature type="region of interest" description="Disordered" evidence="1">
    <location>
        <begin position="36"/>
        <end position="112"/>
    </location>
</feature>
<keyword evidence="2" id="KW-0472">Membrane</keyword>
<evidence type="ECO:0000313" key="3">
    <source>
        <dbReference type="EnsemblMetazoa" id="AMAM022900-PA"/>
    </source>
</evidence>
<protein>
    <submittedName>
        <fullName evidence="3">Uncharacterized protein</fullName>
    </submittedName>
</protein>
<dbReference type="Proteomes" id="UP000075901">
    <property type="component" value="Unassembled WGS sequence"/>
</dbReference>
<proteinExistence type="predicted"/>
<accession>A0A182TAG5</accession>
<organism evidence="3 4">
    <name type="scientific">Anopheles maculatus</name>
    <dbReference type="NCBI Taxonomy" id="74869"/>
    <lineage>
        <taxon>Eukaryota</taxon>
        <taxon>Metazoa</taxon>
        <taxon>Ecdysozoa</taxon>
        <taxon>Arthropoda</taxon>
        <taxon>Hexapoda</taxon>
        <taxon>Insecta</taxon>
        <taxon>Pterygota</taxon>
        <taxon>Neoptera</taxon>
        <taxon>Endopterygota</taxon>
        <taxon>Diptera</taxon>
        <taxon>Nematocera</taxon>
        <taxon>Culicoidea</taxon>
        <taxon>Culicidae</taxon>
        <taxon>Anophelinae</taxon>
        <taxon>Anopheles</taxon>
        <taxon>Anopheles maculatus group</taxon>
    </lineage>
</organism>